<comment type="cofactor">
    <cofactor evidence="1">
        <name>Zn(2+)</name>
        <dbReference type="ChEBI" id="CHEBI:29105"/>
    </cofactor>
</comment>
<dbReference type="AlphaFoldDB" id="A0A5A8F5G9"/>
<dbReference type="Pfam" id="PF05193">
    <property type="entry name" value="Peptidase_M16_C"/>
    <property type="match status" value="1"/>
</dbReference>
<dbReference type="SUPFAM" id="SSF63411">
    <property type="entry name" value="LuxS/MPP-like metallohydrolase"/>
    <property type="match status" value="2"/>
</dbReference>
<gene>
    <name evidence="6" type="ORF">FHQ18_06060</name>
</gene>
<evidence type="ECO:0000259" key="4">
    <source>
        <dbReference type="Pfam" id="PF00675"/>
    </source>
</evidence>
<dbReference type="Proteomes" id="UP000322876">
    <property type="component" value="Unassembled WGS sequence"/>
</dbReference>
<evidence type="ECO:0000313" key="6">
    <source>
        <dbReference type="EMBL" id="KAA0257954.1"/>
    </source>
</evidence>
<dbReference type="PANTHER" id="PTHR11851">
    <property type="entry name" value="METALLOPROTEASE"/>
    <property type="match status" value="1"/>
</dbReference>
<proteinExistence type="inferred from homology"/>
<feature type="domain" description="Peptidase M16 N-terminal" evidence="4">
    <location>
        <begin position="32"/>
        <end position="178"/>
    </location>
</feature>
<dbReference type="GO" id="GO:0006508">
    <property type="term" value="P:proteolysis"/>
    <property type="evidence" value="ECO:0007669"/>
    <property type="project" value="InterPro"/>
</dbReference>
<evidence type="ECO:0000313" key="7">
    <source>
        <dbReference type="Proteomes" id="UP000322876"/>
    </source>
</evidence>
<keyword evidence="7" id="KW-1185">Reference proteome</keyword>
<sequence>MKNILYILIFTIIYGGSALAVDIFKLQNGVTVAYKYMKDIKIVSVQLWMKTGSRNEYKDNNGIAHFLEHMVFKGTEKYKPSQIDEIVESHGGLMNAATSKDYTFYYITIPSKNAELAFDVISEMVFKAKFLPDEIEKEKPVVIQEIRRKYDSPTYDMWVALSNYLYKGTTYSMEVIGTEENIESFNQNTLFDYYNHFYHPKNMTLVVVGDISKDKVEKLANRYFNLRKPVKAGKQKTFNPVKLDRNIEKDFYKKVSQVYMALSFKAFPLTDKRIYAAEVLTEVLSGGEFSLLNQRLKYEKQLVTSVYGGYMGLKYDGSFTFYLTCLPDKLEESEKELWNVINDLKNGKIFEKDVDKAKKRLVAQLLFQREKASSEANDIGYSFTHEIKDYYLDYEKNIESVSIDDIRSLAKDLFSKHFVKVRTLPEEK</sequence>
<dbReference type="OrthoDB" id="9811314at2"/>
<dbReference type="Gene3D" id="3.30.830.10">
    <property type="entry name" value="Metalloenzyme, LuxS/M16 peptidase-like"/>
    <property type="match status" value="2"/>
</dbReference>
<comment type="caution">
    <text evidence="6">The sequence shown here is derived from an EMBL/GenBank/DDBJ whole genome shotgun (WGS) entry which is preliminary data.</text>
</comment>
<dbReference type="Pfam" id="PF00675">
    <property type="entry name" value="Peptidase_M16"/>
    <property type="match status" value="1"/>
</dbReference>
<dbReference type="RefSeq" id="WP_149266275.1">
    <property type="nucleotide sequence ID" value="NZ_VFJB01000005.1"/>
</dbReference>
<protein>
    <submittedName>
        <fullName evidence="6">Insulinase family protein</fullName>
    </submittedName>
</protein>
<evidence type="ECO:0000256" key="2">
    <source>
        <dbReference type="ARBA" id="ARBA00007261"/>
    </source>
</evidence>
<organism evidence="6 7">
    <name type="scientific">Deferribacter autotrophicus</name>
    <dbReference type="NCBI Taxonomy" id="500465"/>
    <lineage>
        <taxon>Bacteria</taxon>
        <taxon>Pseudomonadati</taxon>
        <taxon>Deferribacterota</taxon>
        <taxon>Deferribacteres</taxon>
        <taxon>Deferribacterales</taxon>
        <taxon>Deferribacteraceae</taxon>
        <taxon>Deferribacter</taxon>
    </lineage>
</organism>
<dbReference type="InterPro" id="IPR011249">
    <property type="entry name" value="Metalloenz_LuxS/M16"/>
</dbReference>
<dbReference type="GO" id="GO:0004222">
    <property type="term" value="F:metalloendopeptidase activity"/>
    <property type="evidence" value="ECO:0007669"/>
    <property type="project" value="InterPro"/>
</dbReference>
<name>A0A5A8F5G9_9BACT</name>
<dbReference type="InterPro" id="IPR011765">
    <property type="entry name" value="Pept_M16_N"/>
</dbReference>
<accession>A0A5A8F5G9</accession>
<dbReference type="EMBL" id="VFJB01000005">
    <property type="protein sequence ID" value="KAA0257954.1"/>
    <property type="molecule type" value="Genomic_DNA"/>
</dbReference>
<reference evidence="6 7" key="1">
    <citation type="submission" date="2019-06" db="EMBL/GenBank/DDBJ databases">
        <title>Genomic insights into carbon and energy metabolism of Deferribacter autotrophicus revealed new metabolic traits in the phylum Deferribacteres.</title>
        <authorList>
            <person name="Slobodkin A.I."/>
            <person name="Slobodkina G.B."/>
            <person name="Allioux M."/>
            <person name="Alain K."/>
            <person name="Jebbar M."/>
            <person name="Shadrin V."/>
            <person name="Kublanov I.V."/>
            <person name="Toshchakov S.V."/>
            <person name="Bonch-Osmolovskaya E.A."/>
        </authorList>
    </citation>
    <scope>NUCLEOTIDE SEQUENCE [LARGE SCALE GENOMIC DNA]</scope>
    <source>
        <strain evidence="6 7">SL50</strain>
    </source>
</reference>
<evidence type="ECO:0000256" key="3">
    <source>
        <dbReference type="RuleBase" id="RU004447"/>
    </source>
</evidence>
<evidence type="ECO:0000256" key="1">
    <source>
        <dbReference type="ARBA" id="ARBA00001947"/>
    </source>
</evidence>
<evidence type="ECO:0000259" key="5">
    <source>
        <dbReference type="Pfam" id="PF05193"/>
    </source>
</evidence>
<dbReference type="PROSITE" id="PS00143">
    <property type="entry name" value="INSULINASE"/>
    <property type="match status" value="1"/>
</dbReference>
<dbReference type="InterPro" id="IPR007863">
    <property type="entry name" value="Peptidase_M16_C"/>
</dbReference>
<dbReference type="InterPro" id="IPR001431">
    <property type="entry name" value="Pept_M16_Zn_BS"/>
</dbReference>
<dbReference type="InterPro" id="IPR050361">
    <property type="entry name" value="MPP/UQCRC_Complex"/>
</dbReference>
<dbReference type="PANTHER" id="PTHR11851:SF49">
    <property type="entry name" value="MITOCHONDRIAL-PROCESSING PEPTIDASE SUBUNIT ALPHA"/>
    <property type="match status" value="1"/>
</dbReference>
<feature type="domain" description="Peptidase M16 C-terminal" evidence="5">
    <location>
        <begin position="185"/>
        <end position="361"/>
    </location>
</feature>
<dbReference type="GO" id="GO:0046872">
    <property type="term" value="F:metal ion binding"/>
    <property type="evidence" value="ECO:0007669"/>
    <property type="project" value="InterPro"/>
</dbReference>
<comment type="similarity">
    <text evidence="2 3">Belongs to the peptidase M16 family.</text>
</comment>